<evidence type="ECO:0000256" key="1">
    <source>
        <dbReference type="SAM" id="MobiDB-lite"/>
    </source>
</evidence>
<organism evidence="2 3">
    <name type="scientific">Synaphobranchus kaupii</name>
    <name type="common">Kaup's arrowtooth eel</name>
    <dbReference type="NCBI Taxonomy" id="118154"/>
    <lineage>
        <taxon>Eukaryota</taxon>
        <taxon>Metazoa</taxon>
        <taxon>Chordata</taxon>
        <taxon>Craniata</taxon>
        <taxon>Vertebrata</taxon>
        <taxon>Euteleostomi</taxon>
        <taxon>Actinopterygii</taxon>
        <taxon>Neopterygii</taxon>
        <taxon>Teleostei</taxon>
        <taxon>Anguilliformes</taxon>
        <taxon>Synaphobranchidae</taxon>
        <taxon>Synaphobranchus</taxon>
    </lineage>
</organism>
<reference evidence="2" key="1">
    <citation type="journal article" date="2023" name="Science">
        <title>Genome structures resolve the early diversification of teleost fishes.</title>
        <authorList>
            <person name="Parey E."/>
            <person name="Louis A."/>
            <person name="Montfort J."/>
            <person name="Bouchez O."/>
            <person name="Roques C."/>
            <person name="Iampietro C."/>
            <person name="Lluch J."/>
            <person name="Castinel A."/>
            <person name="Donnadieu C."/>
            <person name="Desvignes T."/>
            <person name="Floi Bucao C."/>
            <person name="Jouanno E."/>
            <person name="Wen M."/>
            <person name="Mejri S."/>
            <person name="Dirks R."/>
            <person name="Jansen H."/>
            <person name="Henkel C."/>
            <person name="Chen W.J."/>
            <person name="Zahm M."/>
            <person name="Cabau C."/>
            <person name="Klopp C."/>
            <person name="Thompson A.W."/>
            <person name="Robinson-Rechavi M."/>
            <person name="Braasch I."/>
            <person name="Lecointre G."/>
            <person name="Bobe J."/>
            <person name="Postlethwait J.H."/>
            <person name="Berthelot C."/>
            <person name="Roest Crollius H."/>
            <person name="Guiguen Y."/>
        </authorList>
    </citation>
    <scope>NUCLEOTIDE SEQUENCE</scope>
    <source>
        <strain evidence="2">WJC10195</strain>
    </source>
</reference>
<evidence type="ECO:0000313" key="2">
    <source>
        <dbReference type="EMBL" id="KAJ8345521.1"/>
    </source>
</evidence>
<gene>
    <name evidence="2" type="ORF">SKAU_G00297140</name>
</gene>
<proteinExistence type="predicted"/>
<dbReference type="Proteomes" id="UP001152622">
    <property type="component" value="Chromosome 12"/>
</dbReference>
<sequence length="148" mass="15826">MGIKGDFVARGGRGSSRSGVAPGRDVTRHKSQGGRRKEEHGPVRTRVGEGEDDEEWPGGVLLVLTQSPWRRRPALRCKLPLMEPLSACAGKLKAEAHADSLTASAPPRLHGNGGTGRLSANRLTAGPETQRHSPSPSEERREKGVKAV</sequence>
<feature type="compositionally biased region" description="Basic and acidic residues" evidence="1">
    <location>
        <begin position="137"/>
        <end position="148"/>
    </location>
</feature>
<evidence type="ECO:0000313" key="3">
    <source>
        <dbReference type="Proteomes" id="UP001152622"/>
    </source>
</evidence>
<feature type="region of interest" description="Disordered" evidence="1">
    <location>
        <begin position="1"/>
        <end position="56"/>
    </location>
</feature>
<accession>A0A9Q1IMY1</accession>
<keyword evidence="3" id="KW-1185">Reference proteome</keyword>
<dbReference type="EMBL" id="JAINUF010000012">
    <property type="protein sequence ID" value="KAJ8345521.1"/>
    <property type="molecule type" value="Genomic_DNA"/>
</dbReference>
<name>A0A9Q1IMY1_SYNKA</name>
<comment type="caution">
    <text evidence="2">The sequence shown here is derived from an EMBL/GenBank/DDBJ whole genome shotgun (WGS) entry which is preliminary data.</text>
</comment>
<feature type="compositionally biased region" description="Basic and acidic residues" evidence="1">
    <location>
        <begin position="35"/>
        <end position="49"/>
    </location>
</feature>
<protein>
    <submittedName>
        <fullName evidence="2">Uncharacterized protein</fullName>
    </submittedName>
</protein>
<feature type="region of interest" description="Disordered" evidence="1">
    <location>
        <begin position="99"/>
        <end position="148"/>
    </location>
</feature>
<dbReference type="AlphaFoldDB" id="A0A9Q1IMY1"/>